<dbReference type="AlphaFoldDB" id="B4IJL6"/>
<dbReference type="Proteomes" id="UP000001292">
    <property type="component" value="Unassembled WGS sequence"/>
</dbReference>
<dbReference type="STRING" id="7238.B4IJL6"/>
<evidence type="ECO:0000313" key="3">
    <source>
        <dbReference type="Proteomes" id="UP000001292"/>
    </source>
</evidence>
<name>B4IJL6_DROSE</name>
<protein>
    <submittedName>
        <fullName evidence="2">GM17727</fullName>
    </submittedName>
</protein>
<dbReference type="HOGENOM" id="CLU_010718_0_2_1"/>
<dbReference type="SMART" id="SM00587">
    <property type="entry name" value="CHK"/>
    <property type="match status" value="1"/>
</dbReference>
<dbReference type="OrthoDB" id="191037at2759"/>
<dbReference type="InterPro" id="IPR011009">
    <property type="entry name" value="Kinase-like_dom_sf"/>
</dbReference>
<proteinExistence type="predicted"/>
<dbReference type="PhylomeDB" id="B4IJL6"/>
<dbReference type="EMBL" id="CH480848">
    <property type="protein sequence ID" value="EDW51207.1"/>
    <property type="molecule type" value="Genomic_DNA"/>
</dbReference>
<dbReference type="KEGG" id="dse:6619711"/>
<dbReference type="InterPro" id="IPR004119">
    <property type="entry name" value="EcKL"/>
</dbReference>
<evidence type="ECO:0000259" key="1">
    <source>
        <dbReference type="SMART" id="SM00587"/>
    </source>
</evidence>
<evidence type="ECO:0000313" key="2">
    <source>
        <dbReference type="EMBL" id="EDW51207.1"/>
    </source>
</evidence>
<sequence>MKVPKIPDWVSSLSLNQAVQSVLEDGVQITSVMPSVHLIQFCNCTVLLPIQVKVQLQDYTMKKLFFLLKAQHGSDIQAMVMNQLKMFQREHQVYHNVLPKLEELYREVGKKVSFGPRAFRLDYSIGVQYVLLEDLKSKAYKNVERQAGFNKLCLKQVLKKLAQFHAASAVCVEKHGAFSNLLVNGVYTKANESVLQELNDPEIFLSQLRRWRLGDHFHKRFVEKEKDLVDGLLKLHSPDSNEFNVLNHSDCWVNNVMFKFDDSGHVEDTALLDYQLVKYGSPVIDLYYTILSSAEKDIKLTQFDNMVQYYFYHLLDNLKALNFRGSLPQLQHIRDALNKNGLAAYVVVTRALPITMMNQFEDEVNERYASKMKCAMFTSRKYIQAMKDILPWMEERSLLN</sequence>
<dbReference type="InterPro" id="IPR015897">
    <property type="entry name" value="CHK_kinase-like"/>
</dbReference>
<accession>B4IJL6</accession>
<feature type="domain" description="CHK kinase-like" evidence="1">
    <location>
        <begin position="130"/>
        <end position="320"/>
    </location>
</feature>
<dbReference type="PANTHER" id="PTHR11012">
    <property type="entry name" value="PROTEIN KINASE-LIKE DOMAIN-CONTAINING"/>
    <property type="match status" value="1"/>
</dbReference>
<dbReference type="Pfam" id="PF02958">
    <property type="entry name" value="EcKL"/>
    <property type="match status" value="1"/>
</dbReference>
<organism evidence="3">
    <name type="scientific">Drosophila sechellia</name>
    <name type="common">Fruit fly</name>
    <dbReference type="NCBI Taxonomy" id="7238"/>
    <lineage>
        <taxon>Eukaryota</taxon>
        <taxon>Metazoa</taxon>
        <taxon>Ecdysozoa</taxon>
        <taxon>Arthropoda</taxon>
        <taxon>Hexapoda</taxon>
        <taxon>Insecta</taxon>
        <taxon>Pterygota</taxon>
        <taxon>Neoptera</taxon>
        <taxon>Endopterygota</taxon>
        <taxon>Diptera</taxon>
        <taxon>Brachycera</taxon>
        <taxon>Muscomorpha</taxon>
        <taxon>Ephydroidea</taxon>
        <taxon>Drosophilidae</taxon>
        <taxon>Drosophila</taxon>
        <taxon>Sophophora</taxon>
    </lineage>
</organism>
<reference evidence="2 3" key="1">
    <citation type="journal article" date="2007" name="Nature">
        <title>Evolution of genes and genomes on the Drosophila phylogeny.</title>
        <authorList>
            <consortium name="Drosophila 12 Genomes Consortium"/>
            <person name="Clark A.G."/>
            <person name="Eisen M.B."/>
            <person name="Smith D.R."/>
            <person name="Bergman C.M."/>
            <person name="Oliver B."/>
            <person name="Markow T.A."/>
            <person name="Kaufman T.C."/>
            <person name="Kellis M."/>
            <person name="Gelbart W."/>
            <person name="Iyer V.N."/>
            <person name="Pollard D.A."/>
            <person name="Sackton T.B."/>
            <person name="Larracuente A.M."/>
            <person name="Singh N.D."/>
            <person name="Abad J.P."/>
            <person name="Abt D.N."/>
            <person name="Adryan B."/>
            <person name="Aguade M."/>
            <person name="Akashi H."/>
            <person name="Anderson W.W."/>
            <person name="Aquadro C.F."/>
            <person name="Ardell D.H."/>
            <person name="Arguello R."/>
            <person name="Artieri C.G."/>
            <person name="Barbash D.A."/>
            <person name="Barker D."/>
            <person name="Barsanti P."/>
            <person name="Batterham P."/>
            <person name="Batzoglou S."/>
            <person name="Begun D."/>
            <person name="Bhutkar A."/>
            <person name="Blanco E."/>
            <person name="Bosak S.A."/>
            <person name="Bradley R.K."/>
            <person name="Brand A.D."/>
            <person name="Brent M.R."/>
            <person name="Brooks A.N."/>
            <person name="Brown R.H."/>
            <person name="Butlin R.K."/>
            <person name="Caggese C."/>
            <person name="Calvi B.R."/>
            <person name="Bernardo de Carvalho A."/>
            <person name="Caspi A."/>
            <person name="Castrezana S."/>
            <person name="Celniker S.E."/>
            <person name="Chang J.L."/>
            <person name="Chapple C."/>
            <person name="Chatterji S."/>
            <person name="Chinwalla A."/>
            <person name="Civetta A."/>
            <person name="Clifton S.W."/>
            <person name="Comeron J.M."/>
            <person name="Costello J.C."/>
            <person name="Coyne J.A."/>
            <person name="Daub J."/>
            <person name="David R.G."/>
            <person name="Delcher A.L."/>
            <person name="Delehaunty K."/>
            <person name="Do C.B."/>
            <person name="Ebling H."/>
            <person name="Edwards K."/>
            <person name="Eickbush T."/>
            <person name="Evans J.D."/>
            <person name="Filipski A."/>
            <person name="Findeiss S."/>
            <person name="Freyhult E."/>
            <person name="Fulton L."/>
            <person name="Fulton R."/>
            <person name="Garcia A.C."/>
            <person name="Gardiner A."/>
            <person name="Garfield D.A."/>
            <person name="Garvin B.E."/>
            <person name="Gibson G."/>
            <person name="Gilbert D."/>
            <person name="Gnerre S."/>
            <person name="Godfrey J."/>
            <person name="Good R."/>
            <person name="Gotea V."/>
            <person name="Gravely B."/>
            <person name="Greenberg A.J."/>
            <person name="Griffiths-Jones S."/>
            <person name="Gross S."/>
            <person name="Guigo R."/>
            <person name="Gustafson E.A."/>
            <person name="Haerty W."/>
            <person name="Hahn M.W."/>
            <person name="Halligan D.L."/>
            <person name="Halpern A.L."/>
            <person name="Halter G.M."/>
            <person name="Han M.V."/>
            <person name="Heger A."/>
            <person name="Hillier L."/>
            <person name="Hinrichs A.S."/>
            <person name="Holmes I."/>
            <person name="Hoskins R.A."/>
            <person name="Hubisz M.J."/>
            <person name="Hultmark D."/>
            <person name="Huntley M.A."/>
            <person name="Jaffe D.B."/>
            <person name="Jagadeeshan S."/>
            <person name="Jeck W.R."/>
            <person name="Johnson J."/>
            <person name="Jones C.D."/>
            <person name="Jordan W.C."/>
            <person name="Karpen G.H."/>
            <person name="Kataoka E."/>
            <person name="Keightley P.D."/>
            <person name="Kheradpour P."/>
            <person name="Kirkness E.F."/>
            <person name="Koerich L.B."/>
            <person name="Kristiansen K."/>
            <person name="Kudrna D."/>
            <person name="Kulathinal R.J."/>
            <person name="Kumar S."/>
            <person name="Kwok R."/>
            <person name="Lander E."/>
            <person name="Langley C.H."/>
            <person name="Lapoint R."/>
            <person name="Lazzaro B.P."/>
            <person name="Lee S.J."/>
            <person name="Levesque L."/>
            <person name="Li R."/>
            <person name="Lin C.F."/>
            <person name="Lin M.F."/>
            <person name="Lindblad-Toh K."/>
            <person name="Llopart A."/>
            <person name="Long M."/>
            <person name="Low L."/>
            <person name="Lozovsky E."/>
            <person name="Lu J."/>
            <person name="Luo M."/>
            <person name="Machado C.A."/>
            <person name="Makalowski W."/>
            <person name="Marzo M."/>
            <person name="Matsuda M."/>
            <person name="Matzkin L."/>
            <person name="McAllister B."/>
            <person name="McBride C.S."/>
            <person name="McKernan B."/>
            <person name="McKernan K."/>
            <person name="Mendez-Lago M."/>
            <person name="Minx P."/>
            <person name="Mollenhauer M.U."/>
            <person name="Montooth K."/>
            <person name="Mount S.M."/>
            <person name="Mu X."/>
            <person name="Myers E."/>
            <person name="Negre B."/>
            <person name="Newfeld S."/>
            <person name="Nielsen R."/>
            <person name="Noor M.A."/>
            <person name="O'Grady P."/>
            <person name="Pachter L."/>
            <person name="Papaceit M."/>
            <person name="Parisi M.J."/>
            <person name="Parisi M."/>
            <person name="Parts L."/>
            <person name="Pedersen J.S."/>
            <person name="Pesole G."/>
            <person name="Phillippy A.M."/>
            <person name="Ponting C.P."/>
            <person name="Pop M."/>
            <person name="Porcelli D."/>
            <person name="Powell J.R."/>
            <person name="Prohaska S."/>
            <person name="Pruitt K."/>
            <person name="Puig M."/>
            <person name="Quesneville H."/>
            <person name="Ram K.R."/>
            <person name="Rand D."/>
            <person name="Rasmussen M.D."/>
            <person name="Reed L.K."/>
            <person name="Reenan R."/>
            <person name="Reily A."/>
            <person name="Remington K.A."/>
            <person name="Rieger T.T."/>
            <person name="Ritchie M.G."/>
            <person name="Robin C."/>
            <person name="Rogers Y.H."/>
            <person name="Rohde C."/>
            <person name="Rozas J."/>
            <person name="Rubenfield M.J."/>
            <person name="Ruiz A."/>
            <person name="Russo S."/>
            <person name="Salzberg S.L."/>
            <person name="Sanchez-Gracia A."/>
            <person name="Saranga D.J."/>
            <person name="Sato H."/>
            <person name="Schaeffer S.W."/>
            <person name="Schatz M.C."/>
            <person name="Schlenke T."/>
            <person name="Schwartz R."/>
            <person name="Segarra C."/>
            <person name="Singh R.S."/>
            <person name="Sirot L."/>
            <person name="Sirota M."/>
            <person name="Sisneros N.B."/>
            <person name="Smith C.D."/>
            <person name="Smith T.F."/>
            <person name="Spieth J."/>
            <person name="Stage D.E."/>
            <person name="Stark A."/>
            <person name="Stephan W."/>
            <person name="Strausberg R.L."/>
            <person name="Strempel S."/>
            <person name="Sturgill D."/>
            <person name="Sutton G."/>
            <person name="Sutton G.G."/>
            <person name="Tao W."/>
            <person name="Teichmann S."/>
            <person name="Tobari Y.N."/>
            <person name="Tomimura Y."/>
            <person name="Tsolas J.M."/>
            <person name="Valente V.L."/>
            <person name="Venter E."/>
            <person name="Venter J.C."/>
            <person name="Vicario S."/>
            <person name="Vieira F.G."/>
            <person name="Vilella A.J."/>
            <person name="Villasante A."/>
            <person name="Walenz B."/>
            <person name="Wang J."/>
            <person name="Wasserman M."/>
            <person name="Watts T."/>
            <person name="Wilson D."/>
            <person name="Wilson R.K."/>
            <person name="Wing R.A."/>
            <person name="Wolfner M.F."/>
            <person name="Wong A."/>
            <person name="Wong G.K."/>
            <person name="Wu C.I."/>
            <person name="Wu G."/>
            <person name="Yamamoto D."/>
            <person name="Yang H.P."/>
            <person name="Yang S.P."/>
            <person name="Yorke J.A."/>
            <person name="Yoshida K."/>
            <person name="Zdobnov E."/>
            <person name="Zhang P."/>
            <person name="Zhang Y."/>
            <person name="Zimin A.V."/>
            <person name="Baldwin J."/>
            <person name="Abdouelleil A."/>
            <person name="Abdulkadir J."/>
            <person name="Abebe A."/>
            <person name="Abera B."/>
            <person name="Abreu J."/>
            <person name="Acer S.C."/>
            <person name="Aftuck L."/>
            <person name="Alexander A."/>
            <person name="An P."/>
            <person name="Anderson E."/>
            <person name="Anderson S."/>
            <person name="Arachi H."/>
            <person name="Azer M."/>
            <person name="Bachantsang P."/>
            <person name="Barry A."/>
            <person name="Bayul T."/>
            <person name="Berlin A."/>
            <person name="Bessette D."/>
            <person name="Bloom T."/>
            <person name="Blye J."/>
            <person name="Boguslavskiy L."/>
            <person name="Bonnet C."/>
            <person name="Boukhgalter B."/>
            <person name="Bourzgui I."/>
            <person name="Brown A."/>
            <person name="Cahill P."/>
            <person name="Channer S."/>
            <person name="Cheshatsang Y."/>
            <person name="Chuda L."/>
            <person name="Citroen M."/>
            <person name="Collymore A."/>
            <person name="Cooke P."/>
            <person name="Costello M."/>
            <person name="D'Aco K."/>
            <person name="Daza R."/>
            <person name="De Haan G."/>
            <person name="DeGray S."/>
            <person name="DeMaso C."/>
            <person name="Dhargay N."/>
            <person name="Dooley K."/>
            <person name="Dooley E."/>
            <person name="Doricent M."/>
            <person name="Dorje P."/>
            <person name="Dorjee K."/>
            <person name="Dupes A."/>
            <person name="Elong R."/>
            <person name="Falk J."/>
            <person name="Farina A."/>
            <person name="Faro S."/>
            <person name="Ferguson D."/>
            <person name="Fisher S."/>
            <person name="Foley C.D."/>
            <person name="Franke A."/>
            <person name="Friedrich D."/>
            <person name="Gadbois L."/>
            <person name="Gearin G."/>
            <person name="Gearin C.R."/>
            <person name="Giannoukos G."/>
            <person name="Goode T."/>
            <person name="Graham J."/>
            <person name="Grandbois E."/>
            <person name="Grewal S."/>
            <person name="Gyaltsen K."/>
            <person name="Hafez N."/>
            <person name="Hagos B."/>
            <person name="Hall J."/>
            <person name="Henson C."/>
            <person name="Hollinger A."/>
            <person name="Honan T."/>
            <person name="Huard M.D."/>
            <person name="Hughes L."/>
            <person name="Hurhula B."/>
            <person name="Husby M.E."/>
            <person name="Kamat A."/>
            <person name="Kanga B."/>
            <person name="Kashin S."/>
            <person name="Khazanovich D."/>
            <person name="Kisner P."/>
            <person name="Lance K."/>
            <person name="Lara M."/>
            <person name="Lee W."/>
            <person name="Lennon N."/>
            <person name="Letendre F."/>
            <person name="LeVine R."/>
            <person name="Lipovsky A."/>
            <person name="Liu X."/>
            <person name="Liu J."/>
            <person name="Liu S."/>
            <person name="Lokyitsang T."/>
            <person name="Lokyitsang Y."/>
            <person name="Lubonja R."/>
            <person name="Lui A."/>
            <person name="MacDonald P."/>
            <person name="Magnisalis V."/>
            <person name="Maru K."/>
            <person name="Matthews C."/>
            <person name="McCusker W."/>
            <person name="McDonough S."/>
            <person name="Mehta T."/>
            <person name="Meldrim J."/>
            <person name="Meneus L."/>
            <person name="Mihai O."/>
            <person name="Mihalev A."/>
            <person name="Mihova T."/>
            <person name="Mittelman R."/>
            <person name="Mlenga V."/>
            <person name="Montmayeur A."/>
            <person name="Mulrain L."/>
            <person name="Navidi A."/>
            <person name="Naylor J."/>
            <person name="Negash T."/>
            <person name="Nguyen T."/>
            <person name="Nguyen N."/>
            <person name="Nicol R."/>
            <person name="Norbu C."/>
            <person name="Norbu N."/>
            <person name="Novod N."/>
            <person name="O'Neill B."/>
            <person name="Osman S."/>
            <person name="Markiewicz E."/>
            <person name="Oyono O.L."/>
            <person name="Patti C."/>
            <person name="Phunkhang P."/>
            <person name="Pierre F."/>
            <person name="Priest M."/>
            <person name="Raghuraman S."/>
            <person name="Rege F."/>
            <person name="Reyes R."/>
            <person name="Rise C."/>
            <person name="Rogov P."/>
            <person name="Ross K."/>
            <person name="Ryan E."/>
            <person name="Settipalli S."/>
            <person name="Shea T."/>
            <person name="Sherpa N."/>
            <person name="Shi L."/>
            <person name="Shih D."/>
            <person name="Sparrow T."/>
            <person name="Spaulding J."/>
            <person name="Stalker J."/>
            <person name="Stange-Thomann N."/>
            <person name="Stavropoulos S."/>
            <person name="Stone C."/>
            <person name="Strader C."/>
            <person name="Tesfaye S."/>
            <person name="Thomson T."/>
            <person name="Thoulutsang Y."/>
            <person name="Thoulutsang D."/>
            <person name="Topham K."/>
            <person name="Topping I."/>
            <person name="Tsamla T."/>
            <person name="Vassiliev H."/>
            <person name="Vo A."/>
            <person name="Wangchuk T."/>
            <person name="Wangdi T."/>
            <person name="Weiand M."/>
            <person name="Wilkinson J."/>
            <person name="Wilson A."/>
            <person name="Yadav S."/>
            <person name="Young G."/>
            <person name="Yu Q."/>
            <person name="Zembek L."/>
            <person name="Zhong D."/>
            <person name="Zimmer A."/>
            <person name="Zwirko Z."/>
            <person name="Jaffe D.B."/>
            <person name="Alvarez P."/>
            <person name="Brockman W."/>
            <person name="Butler J."/>
            <person name="Chin C."/>
            <person name="Gnerre S."/>
            <person name="Grabherr M."/>
            <person name="Kleber M."/>
            <person name="Mauceli E."/>
            <person name="MacCallum I."/>
        </authorList>
    </citation>
    <scope>NUCLEOTIDE SEQUENCE [LARGE SCALE GENOMIC DNA]</scope>
    <source>
        <strain evidence="3">Rob3c / Tucson 14021-0248.25</strain>
    </source>
</reference>
<dbReference type="PANTHER" id="PTHR11012:SF6">
    <property type="entry name" value="CHK DOMAIN OV1-RELATED"/>
    <property type="match status" value="1"/>
</dbReference>
<gene>
    <name evidence="2" type="primary">Dsec\GM17727</name>
    <name evidence="2" type="ORF">Dsec_GM17727</name>
</gene>
<dbReference type="OMA" id="HYILMED"/>
<dbReference type="Gene3D" id="3.90.1200.10">
    <property type="match status" value="1"/>
</dbReference>
<dbReference type="SUPFAM" id="SSF56112">
    <property type="entry name" value="Protein kinase-like (PK-like)"/>
    <property type="match status" value="1"/>
</dbReference>
<keyword evidence="3" id="KW-1185">Reference proteome</keyword>